<feature type="region of interest" description="Disordered" evidence="1">
    <location>
        <begin position="478"/>
        <end position="500"/>
    </location>
</feature>
<gene>
    <name evidence="2" type="ORF">PF008_g10142</name>
</gene>
<organism evidence="2 3">
    <name type="scientific">Phytophthora fragariae</name>
    <dbReference type="NCBI Taxonomy" id="53985"/>
    <lineage>
        <taxon>Eukaryota</taxon>
        <taxon>Sar</taxon>
        <taxon>Stramenopiles</taxon>
        <taxon>Oomycota</taxon>
        <taxon>Peronosporomycetes</taxon>
        <taxon>Peronosporales</taxon>
        <taxon>Peronosporaceae</taxon>
        <taxon>Phytophthora</taxon>
    </lineage>
</organism>
<comment type="caution">
    <text evidence="2">The sequence shown here is derived from an EMBL/GenBank/DDBJ whole genome shotgun (WGS) entry which is preliminary data.</text>
</comment>
<evidence type="ECO:0000313" key="3">
    <source>
        <dbReference type="Proteomes" id="UP000486351"/>
    </source>
</evidence>
<protein>
    <submittedName>
        <fullName evidence="2">Uncharacterized protein</fullName>
    </submittedName>
</protein>
<evidence type="ECO:0000256" key="1">
    <source>
        <dbReference type="SAM" id="MobiDB-lite"/>
    </source>
</evidence>
<evidence type="ECO:0000313" key="2">
    <source>
        <dbReference type="EMBL" id="KAE9342454.1"/>
    </source>
</evidence>
<dbReference type="EMBL" id="QXFY01000504">
    <property type="protein sequence ID" value="KAE9342454.1"/>
    <property type="molecule type" value="Genomic_DNA"/>
</dbReference>
<proteinExistence type="predicted"/>
<feature type="region of interest" description="Disordered" evidence="1">
    <location>
        <begin position="611"/>
        <end position="642"/>
    </location>
</feature>
<name>A0A6G0RW23_9STRA</name>
<dbReference type="AlphaFoldDB" id="A0A6G0RW23"/>
<feature type="compositionally biased region" description="Polar residues" evidence="1">
    <location>
        <begin position="613"/>
        <end position="630"/>
    </location>
</feature>
<reference evidence="2 3" key="1">
    <citation type="submission" date="2018-09" db="EMBL/GenBank/DDBJ databases">
        <title>Genomic investigation of the strawberry pathogen Phytophthora fragariae indicates pathogenicity is determined by transcriptional variation in three key races.</title>
        <authorList>
            <person name="Adams T.M."/>
            <person name="Armitage A.D."/>
            <person name="Sobczyk M.K."/>
            <person name="Bates H.J."/>
            <person name="Dunwell J.M."/>
            <person name="Nellist C.F."/>
            <person name="Harrison R.J."/>
        </authorList>
    </citation>
    <scope>NUCLEOTIDE SEQUENCE [LARGE SCALE GENOMIC DNA]</scope>
    <source>
        <strain evidence="2 3">NOV-77</strain>
    </source>
</reference>
<dbReference type="Proteomes" id="UP000486351">
    <property type="component" value="Unassembled WGS sequence"/>
</dbReference>
<accession>A0A6G0RW23</accession>
<sequence>MRNSSVRRINNAVRRLDWALVESELNPPDGSDEAPFELCVATRDDWDRYIQSEQQALRSRWMAWGDDRVFIVEFPESLHENLVVAARKAIIAATGTGSTHLEEHGASYIGNRVTLPDDINALIAFLEPDESFGPVRGLPGAVLPPGFCWSKFHTLKVEIGLYNNKGKLDNRGRLDSKGNRDNRDKLDEDVFENPDMLHAPIDNNTVVQFDPWRLLGIPGGAILPDGFNKPVQFNLFDPNSINVDRVSSGRWRDLSDAAFPLPSSDVALRTVSEAEAASGIGTCVGSCVCIARASHNRGPSWDYGAVSGYSWDPNTSSGVLHVSFESGVEPVQYRHTEIQHLASVPYALRPCIGRLVCDLMTAEMEHLHDSAHNHFRGVRTRATRRSKTILDKLHAPLIDETKAVPLFDSSTGSIREVTTKYLLDFMYYKEGGRRTPRNLVLGDSVFDEPMIDHDLLSDSDDDDDPVVAPPMAIAAAETTRVQPPTVPRSSRKRAREVPDDASDDIDSLVALRETYTRNPTMIRNIDRLISMSQTPGDERSFQSLSAPTTDSQAQFRPTAMQRQIHRHLVNGTVTSTLHRQYTGAFQEGDASFAKLIQVVSECRLTHSEKQMAATATRNGPSSNTRGAQQQHEFRRRVKEVKHERPEITADMVQMLPELNGKRICMKYLSKMGCPSRREGYFSRRRGHFRPDNIPATIRDLIVQHFGGFKPEFADITVVPDQA</sequence>